<evidence type="ECO:0000256" key="1">
    <source>
        <dbReference type="SAM" id="MobiDB-lite"/>
    </source>
</evidence>
<organism evidence="2 3">
    <name type="scientific">Chara braunii</name>
    <name type="common">Braun's stonewort</name>
    <dbReference type="NCBI Taxonomy" id="69332"/>
    <lineage>
        <taxon>Eukaryota</taxon>
        <taxon>Viridiplantae</taxon>
        <taxon>Streptophyta</taxon>
        <taxon>Charophyceae</taxon>
        <taxon>Charales</taxon>
        <taxon>Characeae</taxon>
        <taxon>Chara</taxon>
    </lineage>
</organism>
<reference evidence="2 3" key="1">
    <citation type="journal article" date="2018" name="Cell">
        <title>The Chara Genome: Secondary Complexity and Implications for Plant Terrestrialization.</title>
        <authorList>
            <person name="Nishiyama T."/>
            <person name="Sakayama H."/>
            <person name="Vries J.D."/>
            <person name="Buschmann H."/>
            <person name="Saint-Marcoux D."/>
            <person name="Ullrich K.K."/>
            <person name="Haas F.B."/>
            <person name="Vanderstraeten L."/>
            <person name="Becker D."/>
            <person name="Lang D."/>
            <person name="Vosolsobe S."/>
            <person name="Rombauts S."/>
            <person name="Wilhelmsson P.K.I."/>
            <person name="Janitza P."/>
            <person name="Kern R."/>
            <person name="Heyl A."/>
            <person name="Rumpler F."/>
            <person name="Villalobos L.I.A.C."/>
            <person name="Clay J.M."/>
            <person name="Skokan R."/>
            <person name="Toyoda A."/>
            <person name="Suzuki Y."/>
            <person name="Kagoshima H."/>
            <person name="Schijlen E."/>
            <person name="Tajeshwar N."/>
            <person name="Catarino B."/>
            <person name="Hetherington A.J."/>
            <person name="Saltykova A."/>
            <person name="Bonnot C."/>
            <person name="Breuninger H."/>
            <person name="Symeonidi A."/>
            <person name="Radhakrishnan G.V."/>
            <person name="Van Nieuwerburgh F."/>
            <person name="Deforce D."/>
            <person name="Chang C."/>
            <person name="Karol K.G."/>
            <person name="Hedrich R."/>
            <person name="Ulvskov P."/>
            <person name="Glockner G."/>
            <person name="Delwiche C.F."/>
            <person name="Petrasek J."/>
            <person name="Van de Peer Y."/>
            <person name="Friml J."/>
            <person name="Beilby M."/>
            <person name="Dolan L."/>
            <person name="Kohara Y."/>
            <person name="Sugano S."/>
            <person name="Fujiyama A."/>
            <person name="Delaux P.-M."/>
            <person name="Quint M."/>
            <person name="TheiBen G."/>
            <person name="Hagemann M."/>
            <person name="Harholt J."/>
            <person name="Dunand C."/>
            <person name="Zachgo S."/>
            <person name="Langdale J."/>
            <person name="Maumus F."/>
            <person name="Straeten D.V.D."/>
            <person name="Gould S.B."/>
            <person name="Rensing S.A."/>
        </authorList>
    </citation>
    <scope>NUCLEOTIDE SEQUENCE [LARGE SCALE GENOMIC DNA]</scope>
    <source>
        <strain evidence="2 3">S276</strain>
    </source>
</reference>
<protein>
    <submittedName>
        <fullName evidence="2">Uncharacterized protein</fullName>
    </submittedName>
</protein>
<evidence type="ECO:0000313" key="3">
    <source>
        <dbReference type="Proteomes" id="UP000265515"/>
    </source>
</evidence>
<proteinExistence type="predicted"/>
<feature type="region of interest" description="Disordered" evidence="1">
    <location>
        <begin position="107"/>
        <end position="126"/>
    </location>
</feature>
<comment type="caution">
    <text evidence="2">The sequence shown here is derived from an EMBL/GenBank/DDBJ whole genome shotgun (WGS) entry which is preliminary data.</text>
</comment>
<dbReference type="AlphaFoldDB" id="A0A388K0D2"/>
<feature type="compositionally biased region" description="Low complexity" evidence="1">
    <location>
        <begin position="200"/>
        <end position="214"/>
    </location>
</feature>
<feature type="compositionally biased region" description="Polar residues" evidence="1">
    <location>
        <begin position="164"/>
        <end position="175"/>
    </location>
</feature>
<dbReference type="EMBL" id="BFEA01000040">
    <property type="protein sequence ID" value="GBG63509.1"/>
    <property type="molecule type" value="Genomic_DNA"/>
</dbReference>
<dbReference type="Gramene" id="GBG63509">
    <property type="protein sequence ID" value="GBG63509"/>
    <property type="gene ID" value="CBR_g38577"/>
</dbReference>
<dbReference type="Proteomes" id="UP000265515">
    <property type="component" value="Unassembled WGS sequence"/>
</dbReference>
<feature type="region of interest" description="Disordered" evidence="1">
    <location>
        <begin position="191"/>
        <end position="219"/>
    </location>
</feature>
<gene>
    <name evidence="2" type="ORF">CBR_g38577</name>
</gene>
<name>A0A388K0D2_CHABU</name>
<accession>A0A388K0D2</accession>
<feature type="region of interest" description="Disordered" evidence="1">
    <location>
        <begin position="145"/>
        <end position="175"/>
    </location>
</feature>
<keyword evidence="3" id="KW-1185">Reference proteome</keyword>
<evidence type="ECO:0000313" key="2">
    <source>
        <dbReference type="EMBL" id="GBG63509.1"/>
    </source>
</evidence>
<sequence>MAEISFAQWQAMLDAANENEKPFFQKLYDDAVQREKEAEAAARAANVAEQVALLEVSELNDDRFKEKLAAAVAALVRLRTFEDVESHVTTLEQRNQELQAEIDSLKQSRLSAPRPPNPRPAAVPTFPSNTVLVQRSYGVVISTGTGANSSSSSPDSSALVPVPNTETSAPNTTVRTGVPAAAQTVASLSSGPAAVATPSPQQLVIPPQGQQQGPSYPKTPMKPPVAFSGEKKDEELNTWLRTVPIWVKAKRTLPEVDVIIAASYLEGKAAKWLDGVIAKAGYGHRMADWANTLTLEEFVDMVETRWHNPQQAQIATDVMLRLDQRRYKSVRELTTTVENLIVVPNIRYDNQKDPVPMDIMCKLEAKDKVTEEEFVMVDGLLFLSKAGVERLALKVGRNLPFGGSDHSRAAEWAPGGGEGDGGLRVCEGAVWVEEESRVKEDVPGEEEVGIGVDVITGCSSSCLDAVMHCSCRIAVE</sequence>